<dbReference type="Pfam" id="PF00293">
    <property type="entry name" value="NUDIX"/>
    <property type="match status" value="1"/>
</dbReference>
<keyword evidence="6" id="KW-0464">Manganese</keyword>
<proteinExistence type="predicted"/>
<evidence type="ECO:0000256" key="4">
    <source>
        <dbReference type="ARBA" id="ARBA00022801"/>
    </source>
</evidence>
<evidence type="ECO:0000259" key="7">
    <source>
        <dbReference type="PROSITE" id="PS51462"/>
    </source>
</evidence>
<dbReference type="PANTHER" id="PTHR12992:SF11">
    <property type="entry name" value="MITOCHONDRIAL COENZYME A DIPHOSPHATASE NUDT8"/>
    <property type="match status" value="1"/>
</dbReference>
<dbReference type="PANTHER" id="PTHR12992">
    <property type="entry name" value="NUDIX HYDROLASE"/>
    <property type="match status" value="1"/>
</dbReference>
<evidence type="ECO:0000256" key="5">
    <source>
        <dbReference type="ARBA" id="ARBA00022842"/>
    </source>
</evidence>
<reference evidence="8 9" key="1">
    <citation type="submission" date="2022-08" db="EMBL/GenBank/DDBJ databases">
        <title>Algoriphagus sp. CAU 1643 isolated from mud.</title>
        <authorList>
            <person name="Kim W."/>
        </authorList>
    </citation>
    <scope>NUCLEOTIDE SEQUENCE [LARGE SCALE GENOMIC DNA]</scope>
    <source>
        <strain evidence="8 9">CAU 1643</strain>
    </source>
</reference>
<keyword evidence="4" id="KW-0378">Hydrolase</keyword>
<keyword evidence="5" id="KW-0460">Magnesium</keyword>
<dbReference type="RefSeq" id="WP_259412944.1">
    <property type="nucleotide sequence ID" value="NZ_JANWGH010000001.1"/>
</dbReference>
<dbReference type="InterPro" id="IPR045121">
    <property type="entry name" value="CoAse"/>
</dbReference>
<evidence type="ECO:0000256" key="6">
    <source>
        <dbReference type="ARBA" id="ARBA00023211"/>
    </source>
</evidence>
<feature type="domain" description="Nudix hydrolase" evidence="7">
    <location>
        <begin position="44"/>
        <end position="178"/>
    </location>
</feature>
<evidence type="ECO:0000256" key="2">
    <source>
        <dbReference type="ARBA" id="ARBA00001946"/>
    </source>
</evidence>
<dbReference type="CDD" id="cd03426">
    <property type="entry name" value="NUDIX_CoAse_Nudt7"/>
    <property type="match status" value="1"/>
</dbReference>
<dbReference type="InterPro" id="IPR015797">
    <property type="entry name" value="NUDIX_hydrolase-like_dom_sf"/>
</dbReference>
<organism evidence="8 9">
    <name type="scientific">Algoriphagus limi</name>
    <dbReference type="NCBI Taxonomy" id="2975273"/>
    <lineage>
        <taxon>Bacteria</taxon>
        <taxon>Pseudomonadati</taxon>
        <taxon>Bacteroidota</taxon>
        <taxon>Cytophagia</taxon>
        <taxon>Cytophagales</taxon>
        <taxon>Cyclobacteriaceae</taxon>
        <taxon>Algoriphagus</taxon>
    </lineage>
</organism>
<evidence type="ECO:0000313" key="8">
    <source>
        <dbReference type="EMBL" id="MCS5489268.1"/>
    </source>
</evidence>
<protein>
    <submittedName>
        <fullName evidence="8">CoA pyrophosphatase</fullName>
    </submittedName>
</protein>
<dbReference type="Proteomes" id="UP001206788">
    <property type="component" value="Unassembled WGS sequence"/>
</dbReference>
<keyword evidence="9" id="KW-1185">Reference proteome</keyword>
<evidence type="ECO:0000256" key="3">
    <source>
        <dbReference type="ARBA" id="ARBA00022723"/>
    </source>
</evidence>
<accession>A0ABT2G1X1</accession>
<evidence type="ECO:0000313" key="9">
    <source>
        <dbReference type="Proteomes" id="UP001206788"/>
    </source>
</evidence>
<dbReference type="EMBL" id="JANWGH010000001">
    <property type="protein sequence ID" value="MCS5489268.1"/>
    <property type="molecule type" value="Genomic_DNA"/>
</dbReference>
<dbReference type="SUPFAM" id="SSF55811">
    <property type="entry name" value="Nudix"/>
    <property type="match status" value="1"/>
</dbReference>
<comment type="cofactor">
    <cofactor evidence="1">
        <name>Mn(2+)</name>
        <dbReference type="ChEBI" id="CHEBI:29035"/>
    </cofactor>
</comment>
<comment type="caution">
    <text evidence="8">The sequence shown here is derived from an EMBL/GenBank/DDBJ whole genome shotgun (WGS) entry which is preliminary data.</text>
</comment>
<gene>
    <name evidence="8" type="ORF">NY014_02435</name>
</gene>
<sequence length="210" mass="23539">MTHSEIVNFLQDRLASELPGQVAHLEMAPQPVDMRRFQPKVPESHRKGAVLLLLYPTEEGVMFPLIKRPVYPGVHSGQIALPGGKMDEEDENIIYTALREAEEEVAVNKGKIEILGQLSDLYIPTSNFLVTPVLGSISEIPDFVPEEREVDSILPTGLDLLLEPTRRKRTLLKLDNNLNLDTPYFDLHGEIVWGATAMILSELSHLLQRA</sequence>
<keyword evidence="3" id="KW-0479">Metal-binding</keyword>
<dbReference type="Gene3D" id="3.90.79.10">
    <property type="entry name" value="Nucleoside Triphosphate Pyrophosphohydrolase"/>
    <property type="match status" value="1"/>
</dbReference>
<evidence type="ECO:0000256" key="1">
    <source>
        <dbReference type="ARBA" id="ARBA00001936"/>
    </source>
</evidence>
<dbReference type="InterPro" id="IPR000086">
    <property type="entry name" value="NUDIX_hydrolase_dom"/>
</dbReference>
<name>A0ABT2G1X1_9BACT</name>
<dbReference type="PROSITE" id="PS51462">
    <property type="entry name" value="NUDIX"/>
    <property type="match status" value="1"/>
</dbReference>
<comment type="cofactor">
    <cofactor evidence="2">
        <name>Mg(2+)</name>
        <dbReference type="ChEBI" id="CHEBI:18420"/>
    </cofactor>
</comment>